<keyword evidence="6" id="KW-1185">Reference proteome</keyword>
<evidence type="ECO:0000313" key="5">
    <source>
        <dbReference type="EMBL" id="MFC7304663.1"/>
    </source>
</evidence>
<evidence type="ECO:0000259" key="4">
    <source>
        <dbReference type="PROSITE" id="PS50043"/>
    </source>
</evidence>
<dbReference type="SUPFAM" id="SSF48452">
    <property type="entry name" value="TPR-like"/>
    <property type="match status" value="1"/>
</dbReference>
<dbReference type="Proteomes" id="UP001596523">
    <property type="component" value="Unassembled WGS sequence"/>
</dbReference>
<dbReference type="PRINTS" id="PR00038">
    <property type="entry name" value="HTHLUXR"/>
</dbReference>
<dbReference type="RefSeq" id="WP_381829274.1">
    <property type="nucleotide sequence ID" value="NZ_JBHTCF010000003.1"/>
</dbReference>
<feature type="domain" description="HTH luxR-type" evidence="4">
    <location>
        <begin position="878"/>
        <end position="943"/>
    </location>
</feature>
<dbReference type="SUPFAM" id="SSF52540">
    <property type="entry name" value="P-loop containing nucleoside triphosphate hydrolases"/>
    <property type="match status" value="1"/>
</dbReference>
<feature type="compositionally biased region" description="Low complexity" evidence="3">
    <location>
        <begin position="8"/>
        <end position="40"/>
    </location>
</feature>
<proteinExistence type="predicted"/>
<dbReference type="Pfam" id="PF13191">
    <property type="entry name" value="AAA_16"/>
    <property type="match status" value="1"/>
</dbReference>
<reference evidence="6" key="1">
    <citation type="journal article" date="2019" name="Int. J. Syst. Evol. Microbiol.">
        <title>The Global Catalogue of Microorganisms (GCM) 10K type strain sequencing project: providing services to taxonomists for standard genome sequencing and annotation.</title>
        <authorList>
            <consortium name="The Broad Institute Genomics Platform"/>
            <consortium name="The Broad Institute Genome Sequencing Center for Infectious Disease"/>
            <person name="Wu L."/>
            <person name="Ma J."/>
        </authorList>
    </citation>
    <scope>NUCLEOTIDE SEQUENCE [LARGE SCALE GENOMIC DNA]</scope>
    <source>
        <strain evidence="6">SYNS20</strain>
    </source>
</reference>
<dbReference type="Pfam" id="PF00196">
    <property type="entry name" value="GerE"/>
    <property type="match status" value="1"/>
</dbReference>
<feature type="region of interest" description="Disordered" evidence="3">
    <location>
        <begin position="1"/>
        <end position="50"/>
    </location>
</feature>
<protein>
    <submittedName>
        <fullName evidence="5">AAA family ATPase</fullName>
    </submittedName>
</protein>
<dbReference type="PANTHER" id="PTHR16305:SF35">
    <property type="entry name" value="TRANSCRIPTIONAL ACTIVATOR DOMAIN"/>
    <property type="match status" value="1"/>
</dbReference>
<keyword evidence="2" id="KW-0067">ATP-binding</keyword>
<dbReference type="Gene3D" id="1.25.40.10">
    <property type="entry name" value="Tetratricopeptide repeat domain"/>
    <property type="match status" value="1"/>
</dbReference>
<dbReference type="InterPro" id="IPR016032">
    <property type="entry name" value="Sig_transdc_resp-reg_C-effctor"/>
</dbReference>
<gene>
    <name evidence="5" type="ORF">ACFQVC_10595</name>
</gene>
<dbReference type="PANTHER" id="PTHR16305">
    <property type="entry name" value="TESTICULAR SOLUBLE ADENYLYL CYCLASE"/>
    <property type="match status" value="1"/>
</dbReference>
<dbReference type="CDD" id="cd06170">
    <property type="entry name" value="LuxR_C_like"/>
    <property type="match status" value="1"/>
</dbReference>
<dbReference type="InterPro" id="IPR041664">
    <property type="entry name" value="AAA_16"/>
</dbReference>
<evidence type="ECO:0000256" key="2">
    <source>
        <dbReference type="ARBA" id="ARBA00022840"/>
    </source>
</evidence>
<dbReference type="Gene3D" id="1.10.10.10">
    <property type="entry name" value="Winged helix-like DNA-binding domain superfamily/Winged helix DNA-binding domain"/>
    <property type="match status" value="1"/>
</dbReference>
<dbReference type="SUPFAM" id="SSF46894">
    <property type="entry name" value="C-terminal effector domain of the bipartite response regulators"/>
    <property type="match status" value="1"/>
</dbReference>
<dbReference type="InterPro" id="IPR036388">
    <property type="entry name" value="WH-like_DNA-bd_sf"/>
</dbReference>
<evidence type="ECO:0000313" key="6">
    <source>
        <dbReference type="Proteomes" id="UP001596523"/>
    </source>
</evidence>
<accession>A0ABW2JF45</accession>
<sequence>MRGGGTVTGRTGRAGQSPTAGTGQAGATGQSGSAGQPGPAGRAGGIGPGPARVRQVEAELASEGLLLVCGPPGIGKTALLDAVTERALARGDTVVRLCPQPPDRAVPFAVAADLLLALPRHHVERLPAPQRRAAEAVLRHETPSDGGPDPLAVRLALTAVLRATAPALVVIDQAHCADPAGAAALTCLRGTGTAVLGAVPTGDDAPEFLDGAPRFTVAPLTVDEVAALLEGERLPSRLAGRIHRAGGGNPRIALDIGRAVAALTRPPHPLDDLPVPDRVAAMARRALAAVPASARRTLLTAALADRPTSALLRRAEGRDVEEELRAARHAGIVALEGDELRFSADVLAYTLVHDSGWSERSAAHHALADATADAVAAARHRALARDDLDATLAADLETAAATARTRGDRGTAAGLGLLAARRTPVSQHADAVRRFAAAADDAGRAGRADLARRAAAEVLEHSERRAERVAALLSVIDAAGQALDDLDEVFARAAAEAGDDHGLLAAVSLRHAWKANLCDGDPVRARGAAARAAALAERAGQPGVAVMALTMRARLERVLGDPAAETSLRRALAAAVPAEPVGVRNQPRYLKVRHDLFDDRLDRARAGLLDLLPLAERSGDTEDLVEILRSLAETETRAGRCATALRHADRAVRVTTAAGQSPGPSWYTAAFAEAAGGTFERARAFALRGVRASQEEHDQVFLSRSLHVLGTVQLVTGSAAEAVEQLSRVRDHERAQQVADPSLLRWHADLAEALGTAGRVAEAESVIEQYARVARELERHSTLAALDRAGAVTLTARGEPEPAAALLESAAERFAALGLPLECGRCLWLLSRTRLRLRRRAAARRALTEARGLFAAAAAHAWHGLVDEALTRLDAGGAKGGAGELTTSEGQLAALVAAGASNREAAAQLHLSVKTVETMLTRIYRKTGVHSRAQLAAARAGRA</sequence>
<organism evidence="5 6">
    <name type="scientific">Streptomyces monticola</name>
    <dbReference type="NCBI Taxonomy" id="2666263"/>
    <lineage>
        <taxon>Bacteria</taxon>
        <taxon>Bacillati</taxon>
        <taxon>Actinomycetota</taxon>
        <taxon>Actinomycetes</taxon>
        <taxon>Kitasatosporales</taxon>
        <taxon>Streptomycetaceae</taxon>
        <taxon>Streptomyces</taxon>
    </lineage>
</organism>
<dbReference type="InterPro" id="IPR011990">
    <property type="entry name" value="TPR-like_helical_dom_sf"/>
</dbReference>
<dbReference type="InterPro" id="IPR027417">
    <property type="entry name" value="P-loop_NTPase"/>
</dbReference>
<name>A0ABW2JF45_9ACTN</name>
<dbReference type="InterPro" id="IPR000792">
    <property type="entry name" value="Tscrpt_reg_LuxR_C"/>
</dbReference>
<comment type="caution">
    <text evidence="5">The sequence shown here is derived from an EMBL/GenBank/DDBJ whole genome shotgun (WGS) entry which is preliminary data.</text>
</comment>
<keyword evidence="1" id="KW-0547">Nucleotide-binding</keyword>
<dbReference type="EMBL" id="JBHTCF010000003">
    <property type="protein sequence ID" value="MFC7304663.1"/>
    <property type="molecule type" value="Genomic_DNA"/>
</dbReference>
<dbReference type="PROSITE" id="PS50043">
    <property type="entry name" value="HTH_LUXR_2"/>
    <property type="match status" value="1"/>
</dbReference>
<evidence type="ECO:0000256" key="3">
    <source>
        <dbReference type="SAM" id="MobiDB-lite"/>
    </source>
</evidence>
<evidence type="ECO:0000256" key="1">
    <source>
        <dbReference type="ARBA" id="ARBA00022741"/>
    </source>
</evidence>
<dbReference type="SMART" id="SM00421">
    <property type="entry name" value="HTH_LUXR"/>
    <property type="match status" value="1"/>
</dbReference>